<keyword evidence="3 6" id="KW-0812">Transmembrane</keyword>
<dbReference type="SUPFAM" id="SSF55781">
    <property type="entry name" value="GAF domain-like"/>
    <property type="match status" value="1"/>
</dbReference>
<dbReference type="InterPro" id="IPR029787">
    <property type="entry name" value="Nucleotide_cyclase"/>
</dbReference>
<dbReference type="PANTHER" id="PTHR45655:SF13">
    <property type="entry name" value="SOLUBLE GUANYLATE CYCLASE GCY-32-RELATED"/>
    <property type="match status" value="1"/>
</dbReference>
<evidence type="ECO:0000256" key="3">
    <source>
        <dbReference type="ARBA" id="ARBA00022692"/>
    </source>
</evidence>
<accession>A0A0N1FA20</accession>
<evidence type="ECO:0000256" key="6">
    <source>
        <dbReference type="SAM" id="Phobius"/>
    </source>
</evidence>
<keyword evidence="2" id="KW-1003">Cell membrane</keyword>
<dbReference type="InterPro" id="IPR033479">
    <property type="entry name" value="dCache_1"/>
</dbReference>
<dbReference type="OrthoDB" id="7293398at2"/>
<evidence type="ECO:0000256" key="2">
    <source>
        <dbReference type="ARBA" id="ARBA00022475"/>
    </source>
</evidence>
<dbReference type="Gene3D" id="3.30.70.1230">
    <property type="entry name" value="Nucleotide cyclase"/>
    <property type="match status" value="1"/>
</dbReference>
<organism evidence="8 9">
    <name type="scientific">Komagataeibacter intermedius AF2</name>
    <dbReference type="NCBI Taxonomy" id="1458464"/>
    <lineage>
        <taxon>Bacteria</taxon>
        <taxon>Pseudomonadati</taxon>
        <taxon>Pseudomonadota</taxon>
        <taxon>Alphaproteobacteria</taxon>
        <taxon>Acetobacterales</taxon>
        <taxon>Acetobacteraceae</taxon>
        <taxon>Komagataeibacter</taxon>
    </lineage>
</organism>
<dbReference type="Pfam" id="PF02743">
    <property type="entry name" value="dCache_1"/>
    <property type="match status" value="1"/>
</dbReference>
<protein>
    <submittedName>
        <fullName evidence="8">Adenylate cyclase</fullName>
    </submittedName>
</protein>
<dbReference type="InterPro" id="IPR001054">
    <property type="entry name" value="A/G_cyclase"/>
</dbReference>
<evidence type="ECO:0000259" key="7">
    <source>
        <dbReference type="PROSITE" id="PS50125"/>
    </source>
</evidence>
<evidence type="ECO:0000256" key="4">
    <source>
        <dbReference type="ARBA" id="ARBA00022989"/>
    </source>
</evidence>
<dbReference type="GO" id="GO:0035556">
    <property type="term" value="P:intracellular signal transduction"/>
    <property type="evidence" value="ECO:0007669"/>
    <property type="project" value="InterPro"/>
</dbReference>
<dbReference type="PROSITE" id="PS50125">
    <property type="entry name" value="GUANYLATE_CYCLASE_2"/>
    <property type="match status" value="1"/>
</dbReference>
<dbReference type="GO" id="GO:0004016">
    <property type="term" value="F:adenylate cyclase activity"/>
    <property type="evidence" value="ECO:0007669"/>
    <property type="project" value="UniProtKB-ARBA"/>
</dbReference>
<evidence type="ECO:0000313" key="8">
    <source>
        <dbReference type="EMBL" id="KPH87068.1"/>
    </source>
</evidence>
<reference evidence="8 9" key="1">
    <citation type="submission" date="2015-07" db="EMBL/GenBank/DDBJ databases">
        <title>Draft Genome Sequence of Komagataeibacter intermedius Strain AF2, Isolated from Kombucha Tea.</title>
        <authorList>
            <person name="Santos R.A."/>
            <person name="Berretta A.A."/>
            <person name="Barud H.S."/>
            <person name="Ribeiro S.J."/>
            <person name="Gonzalez-Garcia L.N."/>
            <person name="Zucchi T.D."/>
            <person name="Goldman G.H."/>
            <person name="Riano-Pachon D.M."/>
        </authorList>
    </citation>
    <scope>NUCLEOTIDE SEQUENCE [LARGE SCALE GENOMIC DNA]</scope>
    <source>
        <strain evidence="8 9">AF2</strain>
    </source>
</reference>
<sequence length="781" mass="85433">MATDEIVDPTIAPSDQFRRFLFHIGIPVAGVVSVIAVIAGVGWHSYRTVRTGALTLTHDLLVSQQDYVAKEVSSFLMPASAGAIVARDMLEHGAPEVEQKIFTGYSSTMMRNVPQIQSFYIADSDGNFSTLEHGEKQGETALTTLHGVGTPQASFSHELRDDNGKLLKQWQTPAGTYDPRGHGWFADTVKAGQEFWTRPYMVEVTKQVTITAAVPYKGSNDKTYVYAINMSLNHLNSFLNSLKIGESGTAILLDQDGHVVAGHGMQETQTKAHGDPSKMTLDPGKFPVMTKAFDEYRVHGYGARTVKVKGRQYVTITANLPVGKDSWVLLLVAPEDDFSRFAMADGRQNLLFFVLVVIMALGFGLLLFLQARRSDRLRNRIRQSEAVANYESHALQSVAAYPDLFNPEDNALVLTETLADQSHARRAAIWRILHDGHTLMCIDSYDRQQDVHSGGFEMATTDLKKFFDAVSHGDALVATNASTDDRTTAFYRVYMRAFGSSSLFCNPIQGSSGPVGVITLEDAPRAEMVSHFVDMIAGVAAARFSAQHYTAVAAAREELESEPATGEEEPQDPSQGFLLSPGALSINGQAGSVDLTKLDGFYPAVTIMVISLSDMIMTAQNDPAANIKLIDTMAGTLQDIAHQCGLYSIRMLGHRVVCVAGCSRTPDKGAVFRMANAALMMRENVLAMLSQADLDPVFRIGIDVGPVFGGMLGKNPQAFNLWGDAMGMAEMMAQGAPDVGTIQVSENVYQRLRQYFLFRERGRFFIPGMGLTRTYVLAGRR</sequence>
<dbReference type="GO" id="GO:0005886">
    <property type="term" value="C:plasma membrane"/>
    <property type="evidence" value="ECO:0007669"/>
    <property type="project" value="UniProtKB-SubCell"/>
</dbReference>
<comment type="subcellular location">
    <subcellularLocation>
        <location evidence="1">Cell membrane</location>
        <topology evidence="1">Multi-pass membrane protein</topology>
    </subcellularLocation>
</comment>
<keyword evidence="4 6" id="KW-1133">Transmembrane helix</keyword>
<evidence type="ECO:0000256" key="5">
    <source>
        <dbReference type="ARBA" id="ARBA00023136"/>
    </source>
</evidence>
<keyword evidence="5 6" id="KW-0472">Membrane</keyword>
<dbReference type="CDD" id="cd07302">
    <property type="entry name" value="CHD"/>
    <property type="match status" value="1"/>
</dbReference>
<dbReference type="Pfam" id="PF00211">
    <property type="entry name" value="Guanylate_cyc"/>
    <property type="match status" value="1"/>
</dbReference>
<name>A0A0N1FA20_9PROT</name>
<dbReference type="AlphaFoldDB" id="A0A0N1FA20"/>
<dbReference type="Proteomes" id="UP000031553">
    <property type="component" value="Unassembled WGS sequence"/>
</dbReference>
<dbReference type="SUPFAM" id="SSF55073">
    <property type="entry name" value="Nucleotide cyclase"/>
    <property type="match status" value="1"/>
</dbReference>
<dbReference type="GO" id="GO:0009190">
    <property type="term" value="P:cyclic nucleotide biosynthetic process"/>
    <property type="evidence" value="ECO:0007669"/>
    <property type="project" value="InterPro"/>
</dbReference>
<gene>
    <name evidence="8" type="ORF">GLUCOINTEAF2_0202299</name>
</gene>
<feature type="transmembrane region" description="Helical" evidence="6">
    <location>
        <begin position="20"/>
        <end position="43"/>
    </location>
</feature>
<comment type="caution">
    <text evidence="8">The sequence shown here is derived from an EMBL/GenBank/DDBJ whole genome shotgun (WGS) entry which is preliminary data.</text>
</comment>
<dbReference type="RefSeq" id="WP_039735174.1">
    <property type="nucleotide sequence ID" value="NZ_JUFX02000157.1"/>
</dbReference>
<feature type="domain" description="Guanylate cyclase" evidence="7">
    <location>
        <begin position="592"/>
        <end position="733"/>
    </location>
</feature>
<dbReference type="PANTHER" id="PTHR45655">
    <property type="entry name" value="GUANYLATE CYCLASE SOLUBLE SUBUNIT BETA-2"/>
    <property type="match status" value="1"/>
</dbReference>
<feature type="transmembrane region" description="Helical" evidence="6">
    <location>
        <begin position="350"/>
        <end position="369"/>
    </location>
</feature>
<evidence type="ECO:0000256" key="1">
    <source>
        <dbReference type="ARBA" id="ARBA00004651"/>
    </source>
</evidence>
<evidence type="ECO:0000313" key="9">
    <source>
        <dbReference type="Proteomes" id="UP000031553"/>
    </source>
</evidence>
<proteinExistence type="predicted"/>
<dbReference type="EMBL" id="JUFX02000157">
    <property type="protein sequence ID" value="KPH87068.1"/>
    <property type="molecule type" value="Genomic_DNA"/>
</dbReference>
<dbReference type="Gene3D" id="3.30.450.20">
    <property type="entry name" value="PAS domain"/>
    <property type="match status" value="2"/>
</dbReference>